<evidence type="ECO:0000313" key="7">
    <source>
        <dbReference type="EMBL" id="CCD42392.1"/>
    </source>
</evidence>
<dbReference type="STRING" id="999810.G2XND6"/>
<dbReference type="HOGENOM" id="CLU_009665_12_0_1"/>
<keyword evidence="5" id="KW-1133">Transmembrane helix</keyword>
<dbReference type="InParanoid" id="G2XND6"/>
<dbReference type="eggNOG" id="KOG2614">
    <property type="taxonomic scope" value="Eukaryota"/>
</dbReference>
<dbReference type="Pfam" id="PF01494">
    <property type="entry name" value="FAD_binding_3"/>
    <property type="match status" value="2"/>
</dbReference>
<dbReference type="PANTHER" id="PTHR47356:SF2">
    <property type="entry name" value="FAD-BINDING DOMAIN-CONTAINING PROTEIN-RELATED"/>
    <property type="match status" value="1"/>
</dbReference>
<keyword evidence="3" id="KW-0274">FAD</keyword>
<feature type="transmembrane region" description="Helical" evidence="5">
    <location>
        <begin position="528"/>
        <end position="554"/>
    </location>
</feature>
<comment type="similarity">
    <text evidence="1">Belongs to the paxM FAD-dependent monooxygenase family.</text>
</comment>
<evidence type="ECO:0000256" key="5">
    <source>
        <dbReference type="SAM" id="Phobius"/>
    </source>
</evidence>
<keyword evidence="5" id="KW-0812">Transmembrane</keyword>
<feature type="transmembrane region" description="Helical" evidence="5">
    <location>
        <begin position="499"/>
        <end position="516"/>
    </location>
</feature>
<feature type="transmembrane region" description="Helical" evidence="5">
    <location>
        <begin position="6"/>
        <end position="25"/>
    </location>
</feature>
<dbReference type="GO" id="GO:0071949">
    <property type="term" value="F:FAD binding"/>
    <property type="evidence" value="ECO:0007669"/>
    <property type="project" value="InterPro"/>
</dbReference>
<dbReference type="InterPro" id="IPR050562">
    <property type="entry name" value="FAD_mOase_fung"/>
</dbReference>
<protein>
    <recommendedName>
        <fullName evidence="6">FAD-binding domain-containing protein</fullName>
    </recommendedName>
</protein>
<keyword evidence="5" id="KW-0472">Membrane</keyword>
<feature type="domain" description="FAD-binding" evidence="6">
    <location>
        <begin position="8"/>
        <end position="172"/>
    </location>
</feature>
<feature type="transmembrane region" description="Helical" evidence="5">
    <location>
        <begin position="657"/>
        <end position="678"/>
    </location>
</feature>
<dbReference type="GO" id="GO:0004497">
    <property type="term" value="F:monooxygenase activity"/>
    <property type="evidence" value="ECO:0007669"/>
    <property type="project" value="InterPro"/>
</dbReference>
<feature type="transmembrane region" description="Helical" evidence="5">
    <location>
        <begin position="574"/>
        <end position="596"/>
    </location>
</feature>
<dbReference type="SUPFAM" id="SSF51905">
    <property type="entry name" value="FAD/NAD(P)-binding domain"/>
    <property type="match status" value="1"/>
</dbReference>
<evidence type="ECO:0000256" key="4">
    <source>
        <dbReference type="ARBA" id="ARBA00023002"/>
    </source>
</evidence>
<evidence type="ECO:0000256" key="3">
    <source>
        <dbReference type="ARBA" id="ARBA00022827"/>
    </source>
</evidence>
<evidence type="ECO:0000256" key="1">
    <source>
        <dbReference type="ARBA" id="ARBA00007992"/>
    </source>
</evidence>
<reference evidence="8" key="1">
    <citation type="journal article" date="2011" name="PLoS Genet.">
        <title>Genomic analysis of the necrotrophic fungal pathogens Sclerotinia sclerotiorum and Botrytis cinerea.</title>
        <authorList>
            <person name="Amselem J."/>
            <person name="Cuomo C.A."/>
            <person name="van Kan J.A."/>
            <person name="Viaud M."/>
            <person name="Benito E.P."/>
            <person name="Couloux A."/>
            <person name="Coutinho P.M."/>
            <person name="de Vries R.P."/>
            <person name="Dyer P.S."/>
            <person name="Fillinger S."/>
            <person name="Fournier E."/>
            <person name="Gout L."/>
            <person name="Hahn M."/>
            <person name="Kohn L."/>
            <person name="Lapalu N."/>
            <person name="Plummer K.M."/>
            <person name="Pradier J.M."/>
            <person name="Quevillon E."/>
            <person name="Sharon A."/>
            <person name="Simon A."/>
            <person name="ten Have A."/>
            <person name="Tudzynski B."/>
            <person name="Tudzynski P."/>
            <person name="Wincker P."/>
            <person name="Andrew M."/>
            <person name="Anthouard V."/>
            <person name="Beever R.E."/>
            <person name="Beffa R."/>
            <person name="Benoit I."/>
            <person name="Bouzid O."/>
            <person name="Brault B."/>
            <person name="Chen Z."/>
            <person name="Choquer M."/>
            <person name="Collemare J."/>
            <person name="Cotton P."/>
            <person name="Danchin E.G."/>
            <person name="Da Silva C."/>
            <person name="Gautier A."/>
            <person name="Giraud C."/>
            <person name="Giraud T."/>
            <person name="Gonzalez C."/>
            <person name="Grossetete S."/>
            <person name="Guldener U."/>
            <person name="Henrissat B."/>
            <person name="Howlett B.J."/>
            <person name="Kodira C."/>
            <person name="Kretschmer M."/>
            <person name="Lappartient A."/>
            <person name="Leroch M."/>
            <person name="Levis C."/>
            <person name="Mauceli E."/>
            <person name="Neuveglise C."/>
            <person name="Oeser B."/>
            <person name="Pearson M."/>
            <person name="Poulain J."/>
            <person name="Poussereau N."/>
            <person name="Quesneville H."/>
            <person name="Rascle C."/>
            <person name="Schumacher J."/>
            <person name="Segurens B."/>
            <person name="Sexton A."/>
            <person name="Silva E."/>
            <person name="Sirven C."/>
            <person name="Soanes D.M."/>
            <person name="Talbot N.J."/>
            <person name="Templeton M."/>
            <person name="Yandava C."/>
            <person name="Yarden O."/>
            <person name="Zeng Q."/>
            <person name="Rollins J.A."/>
            <person name="Lebrun M.H."/>
            <person name="Dickman M."/>
        </authorList>
    </citation>
    <scope>NUCLEOTIDE SEQUENCE [LARGE SCALE GENOMIC DNA]</scope>
    <source>
        <strain evidence="8">T4</strain>
    </source>
</reference>
<dbReference type="OrthoDB" id="10029326at2759"/>
<dbReference type="InterPro" id="IPR002938">
    <property type="entry name" value="FAD-bd"/>
</dbReference>
<dbReference type="Gene3D" id="3.50.50.60">
    <property type="entry name" value="FAD/NAD(P)-binding domain"/>
    <property type="match status" value="1"/>
</dbReference>
<accession>G2XND6</accession>
<dbReference type="Proteomes" id="UP000008177">
    <property type="component" value="Unplaced contigs"/>
</dbReference>
<evidence type="ECO:0000256" key="2">
    <source>
        <dbReference type="ARBA" id="ARBA00022630"/>
    </source>
</evidence>
<dbReference type="PANTHER" id="PTHR47356">
    <property type="entry name" value="FAD-DEPENDENT MONOOXYGENASE ASQG-RELATED"/>
    <property type="match status" value="1"/>
</dbReference>
<keyword evidence="4" id="KW-0560">Oxidoreductase</keyword>
<feature type="transmembrane region" description="Helical" evidence="5">
    <location>
        <begin position="446"/>
        <end position="466"/>
    </location>
</feature>
<dbReference type="PRINTS" id="PR00420">
    <property type="entry name" value="RNGMNOXGNASE"/>
</dbReference>
<gene>
    <name evidence="7" type="ORF">BofuT4_P015200.1</name>
</gene>
<organism evidence="7 8">
    <name type="scientific">Botryotinia fuckeliana (strain T4)</name>
    <name type="common">Noble rot fungus</name>
    <name type="synonym">Botrytis cinerea</name>
    <dbReference type="NCBI Taxonomy" id="999810"/>
    <lineage>
        <taxon>Eukaryota</taxon>
        <taxon>Fungi</taxon>
        <taxon>Dikarya</taxon>
        <taxon>Ascomycota</taxon>
        <taxon>Pezizomycotina</taxon>
        <taxon>Leotiomycetes</taxon>
        <taxon>Helotiales</taxon>
        <taxon>Sclerotiniaceae</taxon>
        <taxon>Botrytis</taxon>
    </lineage>
</organism>
<dbReference type="EMBL" id="FQ790245">
    <property type="protein sequence ID" value="CCD42392.1"/>
    <property type="molecule type" value="Genomic_DNA"/>
</dbReference>
<proteinExistence type="inferred from homology"/>
<dbReference type="AlphaFoldDB" id="G2XND6"/>
<feature type="transmembrane region" description="Helical" evidence="5">
    <location>
        <begin position="707"/>
        <end position="728"/>
    </location>
</feature>
<name>G2XND6_BOTF4</name>
<keyword evidence="2" id="KW-0285">Flavoprotein</keyword>
<evidence type="ECO:0000259" key="6">
    <source>
        <dbReference type="Pfam" id="PF01494"/>
    </source>
</evidence>
<feature type="transmembrane region" description="Helical" evidence="5">
    <location>
        <begin position="740"/>
        <end position="767"/>
    </location>
</feature>
<evidence type="ECO:0000313" key="8">
    <source>
        <dbReference type="Proteomes" id="UP000008177"/>
    </source>
</evidence>
<feature type="domain" description="FAD-binding" evidence="6">
    <location>
        <begin position="292"/>
        <end position="344"/>
    </location>
</feature>
<sequence>MADKTPFRVVIIGGSVAGLVLGNMLQLNGIDFIILEAYPAIAPQVGASIGLLPNGNRILDQLGLFDTILGLAPPVERFNFRNSKGERIAGHSGMRHSFEQRHGYPILFLDRQAVLQVLYDNIKDKSKVLTEKRLAKIDMNENGVKAIMTDGSEFTGDILVGGDGIHSKTRSEMWRLAEEKIPGYIPVGEDNAPPCDYSCIFGISNPVPGLEPGNLHSVFREQNSYLINGGPEGRVYWFYFFKHPSTLYGSAIPRYTKADEAAVLKAHENDPITPKITFKVLQERKISSTLTALPEYVYKKWFFERIVTIGDSVHKFNPIGGHGGNTAFETSAAFVNSLVKLLKTSSRPSTSEITKLFADLQALRETRATILKDASHEQQRTEAMEDRLHKFIALTLLPITDTEDVMFNFSGNQPYADKLDMVELPPRAKLIPYKDELARAPELRGVVGWLQMACYMALAVFAYYGMWVRSKNAGLAEEFASILRSPRLAAEKDEKLGPLSMYFFGMLIQPLSIWLVEGCRKRNDMNLVAIPTIWLALSQYLGFGIIAPIFYTAYTLFSNAEPYWWPLSRLVPAHYMKVILPCILFCYALPTLLLFLPSQSQSLPLTLTLDSLFRYTPILTSLLTLLTSTILKKLIPPPTATPTASHTPADIPHLRTLYLTTFILGLLLHITILAQILFSNNPILSLPSIFLPNTPITNTSTPNLHSFFLVEFWSFYLATYIWCCNAVWDIKRVGRTTVDVGKAAVLLLLANVAVGPGAALVGCWYWREAQMARTSVSAKK</sequence>
<dbReference type="InterPro" id="IPR036188">
    <property type="entry name" value="FAD/NAD-bd_sf"/>
</dbReference>